<dbReference type="EnsemblBacteria" id="ABF41752">
    <property type="protein sequence ID" value="ABF41752"/>
    <property type="gene ID" value="Acid345_2751"/>
</dbReference>
<proteinExistence type="predicted"/>
<feature type="compositionally biased region" description="Low complexity" evidence="1">
    <location>
        <begin position="422"/>
        <end position="436"/>
    </location>
</feature>
<dbReference type="eggNOG" id="COG3064">
    <property type="taxonomic scope" value="Bacteria"/>
</dbReference>
<keyword evidence="2" id="KW-0472">Membrane</keyword>
<feature type="compositionally biased region" description="Low complexity" evidence="1">
    <location>
        <begin position="305"/>
        <end position="329"/>
    </location>
</feature>
<dbReference type="AlphaFoldDB" id="Q1IMZ8"/>
<keyword evidence="4" id="KW-1185">Reference proteome</keyword>
<dbReference type="Proteomes" id="UP000002432">
    <property type="component" value="Chromosome"/>
</dbReference>
<evidence type="ECO:0000313" key="4">
    <source>
        <dbReference type="Proteomes" id="UP000002432"/>
    </source>
</evidence>
<feature type="region of interest" description="Disordered" evidence="1">
    <location>
        <begin position="247"/>
        <end position="469"/>
    </location>
</feature>
<keyword evidence="2" id="KW-0812">Transmembrane</keyword>
<evidence type="ECO:0000256" key="1">
    <source>
        <dbReference type="SAM" id="MobiDB-lite"/>
    </source>
</evidence>
<dbReference type="InterPro" id="IPR024447">
    <property type="entry name" value="YXWGXW_rpt"/>
</dbReference>
<feature type="compositionally biased region" description="Low complexity" evidence="1">
    <location>
        <begin position="356"/>
        <end position="367"/>
    </location>
</feature>
<evidence type="ECO:0000313" key="3">
    <source>
        <dbReference type="EMBL" id="ABF41752.1"/>
    </source>
</evidence>
<dbReference type="HOGENOM" id="CLU_044972_0_0_0"/>
<organism evidence="3 4">
    <name type="scientific">Koribacter versatilis (strain Ellin345)</name>
    <dbReference type="NCBI Taxonomy" id="204669"/>
    <lineage>
        <taxon>Bacteria</taxon>
        <taxon>Pseudomonadati</taxon>
        <taxon>Acidobacteriota</taxon>
        <taxon>Terriglobia</taxon>
        <taxon>Terriglobales</taxon>
        <taxon>Candidatus Korobacteraceae</taxon>
        <taxon>Candidatus Korobacter</taxon>
    </lineage>
</organism>
<keyword evidence="2" id="KW-1133">Transmembrane helix</keyword>
<feature type="transmembrane region" description="Helical" evidence="2">
    <location>
        <begin position="60"/>
        <end position="83"/>
    </location>
</feature>
<accession>Q1IMZ8</accession>
<dbReference type="STRING" id="204669.Acid345_2751"/>
<protein>
    <submittedName>
        <fullName evidence="3">Uncharacterized protein</fullName>
    </submittedName>
</protein>
<reference evidence="3 4" key="1">
    <citation type="journal article" date="2009" name="Appl. Environ. Microbiol.">
        <title>Three genomes from the phylum Acidobacteria provide insight into the lifestyles of these microorganisms in soils.</title>
        <authorList>
            <person name="Ward N.L."/>
            <person name="Challacombe J.F."/>
            <person name="Janssen P.H."/>
            <person name="Henrissat B."/>
            <person name="Coutinho P.M."/>
            <person name="Wu M."/>
            <person name="Xie G."/>
            <person name="Haft D.H."/>
            <person name="Sait M."/>
            <person name="Badger J."/>
            <person name="Barabote R.D."/>
            <person name="Bradley B."/>
            <person name="Brettin T.S."/>
            <person name="Brinkac L.M."/>
            <person name="Bruce D."/>
            <person name="Creasy T."/>
            <person name="Daugherty S.C."/>
            <person name="Davidsen T.M."/>
            <person name="DeBoy R.T."/>
            <person name="Detter J.C."/>
            <person name="Dodson R.J."/>
            <person name="Durkin A.S."/>
            <person name="Ganapathy A."/>
            <person name="Gwinn-Giglio M."/>
            <person name="Han C.S."/>
            <person name="Khouri H."/>
            <person name="Kiss H."/>
            <person name="Kothari S.P."/>
            <person name="Madupu R."/>
            <person name="Nelson K.E."/>
            <person name="Nelson W.C."/>
            <person name="Paulsen I."/>
            <person name="Penn K."/>
            <person name="Ren Q."/>
            <person name="Rosovitz M.J."/>
            <person name="Selengut J.D."/>
            <person name="Shrivastava S."/>
            <person name="Sullivan S.A."/>
            <person name="Tapia R."/>
            <person name="Thompson L.S."/>
            <person name="Watkins K.L."/>
            <person name="Yang Q."/>
            <person name="Yu C."/>
            <person name="Zafar N."/>
            <person name="Zhou L."/>
            <person name="Kuske C.R."/>
        </authorList>
    </citation>
    <scope>NUCLEOTIDE SEQUENCE [LARGE SCALE GENOMIC DNA]</scope>
    <source>
        <strain evidence="3 4">Ellin345</strain>
    </source>
</reference>
<feature type="compositionally biased region" description="Basic and acidic residues" evidence="1">
    <location>
        <begin position="437"/>
        <end position="469"/>
    </location>
</feature>
<sequence length="469" mass="50002">MAPPGMATRCRTQCCGPVNDTLCEAAIQHGVRMPLPFIYARGTFAVRRVRRGTSMKIRRLLYPAMLLLIVLGLSGLSFAQFGVSISIGVAPPPLPVYDQPPIPAVGYIWTPGFWAWSDDGYYWVPGTWVQPPEVGLLWTPGYWGWNDDQSAFAWNDGYWGPEVGFYGGVDYGYGYTPDGYYGGEWRGRDFYYNRAVNNVTSVHITNVYEKQVVTHTTVERVSYNGPGGAQAKPTPKQVQAKQQKKVDVTPVQKQHVQAAKSNPQLLAKNNNGKPPVAATSKPGDMSHAVQAKAAGGKIDPKVLQANAKTAPKTAKPAARPEANAAKQPAKPAETGKAAETSKATEANKPAAETGKASASSKPSTEPSKSTERTATKPASGAENSGARAKQTEPATPRPAAKESGSSAGMPQSEGAGHRAEPAGKAAEPKAQPAEHAPAAKEKAAQPETNKQKPEKAKPASEKDKPEEPK</sequence>
<dbReference type="EMBL" id="CP000360">
    <property type="protein sequence ID" value="ABF41752.1"/>
    <property type="molecule type" value="Genomic_DNA"/>
</dbReference>
<gene>
    <name evidence="3" type="ordered locus">Acid345_2751</name>
</gene>
<dbReference type="Pfam" id="PF12779">
    <property type="entry name" value="WXXGXW"/>
    <property type="match status" value="2"/>
</dbReference>
<feature type="compositionally biased region" description="Polar residues" evidence="1">
    <location>
        <begin position="251"/>
        <end position="272"/>
    </location>
</feature>
<name>Q1IMZ8_KORVE</name>
<evidence type="ECO:0000256" key="2">
    <source>
        <dbReference type="SAM" id="Phobius"/>
    </source>
</evidence>
<dbReference type="KEGG" id="aba:Acid345_2751"/>